<accession>A0ABR4CIU6</accession>
<dbReference type="Proteomes" id="UP001595075">
    <property type="component" value="Unassembled WGS sequence"/>
</dbReference>
<name>A0ABR4CIU6_9HELO</name>
<gene>
    <name evidence="2" type="ORF">VTL71DRAFT_14558</name>
</gene>
<feature type="compositionally biased region" description="Acidic residues" evidence="1">
    <location>
        <begin position="100"/>
        <end position="111"/>
    </location>
</feature>
<evidence type="ECO:0000313" key="2">
    <source>
        <dbReference type="EMBL" id="KAL2069879.1"/>
    </source>
</evidence>
<proteinExistence type="predicted"/>
<evidence type="ECO:0000313" key="3">
    <source>
        <dbReference type="Proteomes" id="UP001595075"/>
    </source>
</evidence>
<sequence>MSSISPSTSLTGSSSSIHSIITANLPRICDDTECLYPFGPACIACSFSLDIKENSKRRPQPEERTDEWVEEMQINRHIVLHAGEEFTGGADEVDPLIVDNDSDSEDSESSEEGSKVGEGVSETGYEADSDCDLRSNSTISSLPRLHTSQKLSSFHSIPSYISGSAFTTSAFSLSSNYTPNAEPDHLSPWLSTIFDHTLHGHVTNTRFAGGADIEQDFSTVEKCELCGRSIGEATHQHWLKCKFAHEELERVRIWGTAWSE</sequence>
<keyword evidence="3" id="KW-1185">Reference proteome</keyword>
<organism evidence="2 3">
    <name type="scientific">Oculimacula yallundae</name>
    <dbReference type="NCBI Taxonomy" id="86028"/>
    <lineage>
        <taxon>Eukaryota</taxon>
        <taxon>Fungi</taxon>
        <taxon>Dikarya</taxon>
        <taxon>Ascomycota</taxon>
        <taxon>Pezizomycotina</taxon>
        <taxon>Leotiomycetes</taxon>
        <taxon>Helotiales</taxon>
        <taxon>Ploettnerulaceae</taxon>
        <taxon>Oculimacula</taxon>
    </lineage>
</organism>
<protein>
    <submittedName>
        <fullName evidence="2">Uncharacterized protein</fullName>
    </submittedName>
</protein>
<feature type="region of interest" description="Disordered" evidence="1">
    <location>
        <begin position="90"/>
        <end position="132"/>
    </location>
</feature>
<evidence type="ECO:0000256" key="1">
    <source>
        <dbReference type="SAM" id="MobiDB-lite"/>
    </source>
</evidence>
<comment type="caution">
    <text evidence="2">The sequence shown here is derived from an EMBL/GenBank/DDBJ whole genome shotgun (WGS) entry which is preliminary data.</text>
</comment>
<dbReference type="EMBL" id="JAZHXI010000007">
    <property type="protein sequence ID" value="KAL2069879.1"/>
    <property type="molecule type" value="Genomic_DNA"/>
</dbReference>
<reference evidence="2 3" key="1">
    <citation type="journal article" date="2024" name="Commun. Biol.">
        <title>Comparative genomic analysis of thermophilic fungi reveals convergent evolutionary adaptations and gene losses.</title>
        <authorList>
            <person name="Steindorff A.S."/>
            <person name="Aguilar-Pontes M.V."/>
            <person name="Robinson A.J."/>
            <person name="Andreopoulos B."/>
            <person name="LaButti K."/>
            <person name="Kuo A."/>
            <person name="Mondo S."/>
            <person name="Riley R."/>
            <person name="Otillar R."/>
            <person name="Haridas S."/>
            <person name="Lipzen A."/>
            <person name="Grimwood J."/>
            <person name="Schmutz J."/>
            <person name="Clum A."/>
            <person name="Reid I.D."/>
            <person name="Moisan M.C."/>
            <person name="Butler G."/>
            <person name="Nguyen T.T.M."/>
            <person name="Dewar K."/>
            <person name="Conant G."/>
            <person name="Drula E."/>
            <person name="Henrissat B."/>
            <person name="Hansel C."/>
            <person name="Singer S."/>
            <person name="Hutchinson M.I."/>
            <person name="de Vries R.P."/>
            <person name="Natvig D.O."/>
            <person name="Powell A.J."/>
            <person name="Tsang A."/>
            <person name="Grigoriev I.V."/>
        </authorList>
    </citation>
    <scope>NUCLEOTIDE SEQUENCE [LARGE SCALE GENOMIC DNA]</scope>
    <source>
        <strain evidence="2 3">CBS 494.80</strain>
    </source>
</reference>